<dbReference type="AlphaFoldDB" id="A0A8J5SDA3"/>
<organism evidence="1 2">
    <name type="scientific">Zizania palustris</name>
    <name type="common">Northern wild rice</name>
    <dbReference type="NCBI Taxonomy" id="103762"/>
    <lineage>
        <taxon>Eukaryota</taxon>
        <taxon>Viridiplantae</taxon>
        <taxon>Streptophyta</taxon>
        <taxon>Embryophyta</taxon>
        <taxon>Tracheophyta</taxon>
        <taxon>Spermatophyta</taxon>
        <taxon>Magnoliopsida</taxon>
        <taxon>Liliopsida</taxon>
        <taxon>Poales</taxon>
        <taxon>Poaceae</taxon>
        <taxon>BOP clade</taxon>
        <taxon>Oryzoideae</taxon>
        <taxon>Oryzeae</taxon>
        <taxon>Zizaniinae</taxon>
        <taxon>Zizania</taxon>
    </lineage>
</organism>
<sequence>MLLRPSGSFPSPNSPPFTQRVCPVALTCGRILFVTSPERIRPVAGAALQFSPWRPSLYALSFYDRIASLLL</sequence>
<protein>
    <submittedName>
        <fullName evidence="1">Uncharacterized protein</fullName>
    </submittedName>
</protein>
<name>A0A8J5SDA3_ZIZPA</name>
<dbReference type="Proteomes" id="UP000729402">
    <property type="component" value="Unassembled WGS sequence"/>
</dbReference>
<comment type="caution">
    <text evidence="1">The sequence shown here is derived from an EMBL/GenBank/DDBJ whole genome shotgun (WGS) entry which is preliminary data.</text>
</comment>
<reference evidence="1" key="1">
    <citation type="journal article" date="2021" name="bioRxiv">
        <title>Whole Genome Assembly and Annotation of Northern Wild Rice, Zizania palustris L., Supports a Whole Genome Duplication in the Zizania Genus.</title>
        <authorList>
            <person name="Haas M."/>
            <person name="Kono T."/>
            <person name="Macchietto M."/>
            <person name="Millas R."/>
            <person name="McGilp L."/>
            <person name="Shao M."/>
            <person name="Duquette J."/>
            <person name="Hirsch C.N."/>
            <person name="Kimball J."/>
        </authorList>
    </citation>
    <scope>NUCLEOTIDE SEQUENCE</scope>
    <source>
        <tissue evidence="1">Fresh leaf tissue</tissue>
    </source>
</reference>
<keyword evidence="2" id="KW-1185">Reference proteome</keyword>
<accession>A0A8J5SDA3</accession>
<evidence type="ECO:0000313" key="2">
    <source>
        <dbReference type="Proteomes" id="UP000729402"/>
    </source>
</evidence>
<reference evidence="1" key="2">
    <citation type="submission" date="2021-02" db="EMBL/GenBank/DDBJ databases">
        <authorList>
            <person name="Kimball J.A."/>
            <person name="Haas M.W."/>
            <person name="Macchietto M."/>
            <person name="Kono T."/>
            <person name="Duquette J."/>
            <person name="Shao M."/>
        </authorList>
    </citation>
    <scope>NUCLEOTIDE SEQUENCE</scope>
    <source>
        <tissue evidence="1">Fresh leaf tissue</tissue>
    </source>
</reference>
<proteinExistence type="predicted"/>
<gene>
    <name evidence="1" type="ORF">GUJ93_ZPchr0006g43882</name>
</gene>
<dbReference type="EMBL" id="JAAALK010000283">
    <property type="protein sequence ID" value="KAG8069703.1"/>
    <property type="molecule type" value="Genomic_DNA"/>
</dbReference>
<evidence type="ECO:0000313" key="1">
    <source>
        <dbReference type="EMBL" id="KAG8069703.1"/>
    </source>
</evidence>